<organism evidence="4">
    <name type="scientific">Schistocephalus solidus</name>
    <name type="common">Tapeworm</name>
    <dbReference type="NCBI Taxonomy" id="70667"/>
    <lineage>
        <taxon>Eukaryota</taxon>
        <taxon>Metazoa</taxon>
        <taxon>Spiralia</taxon>
        <taxon>Lophotrochozoa</taxon>
        <taxon>Platyhelminthes</taxon>
        <taxon>Cestoda</taxon>
        <taxon>Eucestoda</taxon>
        <taxon>Diphyllobothriidea</taxon>
        <taxon>Diphyllobothriidae</taxon>
        <taxon>Schistocephalus</taxon>
    </lineage>
</organism>
<dbReference type="OrthoDB" id="6267215at2759"/>
<dbReference type="STRING" id="70667.A0A183SDQ8"/>
<protein>
    <submittedName>
        <fullName evidence="4">Non-specific serine/threonine protein kinase</fullName>
    </submittedName>
</protein>
<dbReference type="WBParaSite" id="SSLN_0000242601-mRNA-1">
    <property type="protein sequence ID" value="SSLN_0000242601-mRNA-1"/>
    <property type="gene ID" value="SSLN_0000242601"/>
</dbReference>
<gene>
    <name evidence="2" type="ORF">SSLN_LOCUS2356</name>
</gene>
<feature type="compositionally biased region" description="Low complexity" evidence="1">
    <location>
        <begin position="396"/>
        <end position="413"/>
    </location>
</feature>
<reference evidence="2 3" key="2">
    <citation type="submission" date="2018-11" db="EMBL/GenBank/DDBJ databases">
        <authorList>
            <consortium name="Pathogen Informatics"/>
        </authorList>
    </citation>
    <scope>NUCLEOTIDE SEQUENCE [LARGE SCALE GENOMIC DNA]</scope>
    <source>
        <strain evidence="2 3">NST_G2</strain>
    </source>
</reference>
<evidence type="ECO:0000313" key="4">
    <source>
        <dbReference type="WBParaSite" id="SSLN_0000242601-mRNA-1"/>
    </source>
</evidence>
<proteinExistence type="predicted"/>
<dbReference type="EMBL" id="UYSU01032231">
    <property type="protein sequence ID" value="VDL88741.1"/>
    <property type="molecule type" value="Genomic_DNA"/>
</dbReference>
<evidence type="ECO:0000313" key="3">
    <source>
        <dbReference type="Proteomes" id="UP000275846"/>
    </source>
</evidence>
<feature type="region of interest" description="Disordered" evidence="1">
    <location>
        <begin position="360"/>
        <end position="499"/>
    </location>
</feature>
<sequence>MSSLNCFKRHITDFPRESCPDGSVRHETMWNGITLGQTEATSQETLEPNTDQIPTLEANDQSKFHHLQCESPRPASSSAMHSLKTSSLSSRYRMKLRNAGAYTANSPMSTFRTCVKGNSERSSSHCQVRKKVSKKHLHPIDVLSQPPASEDFDVCAQADHPQASGGYATRFGLSCLVRSHSDSTCLSVKAKKSQDEGAALENDLATPARLLAENNVLKQSTPQQTEVFRAPTPMTTPQLTCTDYPTPAQLVGFSLRPQAPPGTYFASGSAPYVGSQVTQSPGVCSHMSISYGLSGRGFCYPSPQLSTCSMLLPCHGGYLNDFQIRRCSYDGCGNNGAMILPSTSGPMSVTRVGKEYGLPHNSPMSFNSETNFHHPPRLVQSPAYSGIGGPSGMERPSQSLQQHQQQQPHFSQPIYPGRVQMPPLPSSMPPTSLGHTAVSKHNGSSWTGEGVPAPDRTPPSTAPSAPLPIRRQFGGISSPPPTLNRDFVKRPAGRKPPSYNAALESLRSHRGSAGEDSNRKSRVGWEDGLKITGNDTRGVWDGTARGKFLGMSCSLQVLSDSNLALQLPHSLFLPHLSPVSRQSQEDRRWERAQVAGAAGATPGCTTTPGSIVATNSSGSFTMLSGEGIIGLKCCGGMKFLRGFIGSLVVDGNNAPVGSIGMPAAERYTRYLRSHKFIRSAPLAIGKSTVSAAASANCILI</sequence>
<accession>A0A183SDQ8</accession>
<keyword evidence="3" id="KW-1185">Reference proteome</keyword>
<evidence type="ECO:0000256" key="1">
    <source>
        <dbReference type="SAM" id="MobiDB-lite"/>
    </source>
</evidence>
<evidence type="ECO:0000313" key="2">
    <source>
        <dbReference type="EMBL" id="VDL88741.1"/>
    </source>
</evidence>
<dbReference type="AlphaFoldDB" id="A0A183SDQ8"/>
<reference evidence="4" key="1">
    <citation type="submission" date="2016-06" db="UniProtKB">
        <authorList>
            <consortium name="WormBaseParasite"/>
        </authorList>
    </citation>
    <scope>IDENTIFICATION</scope>
</reference>
<dbReference type="Proteomes" id="UP000275846">
    <property type="component" value="Unassembled WGS sequence"/>
</dbReference>
<name>A0A183SDQ8_SCHSO</name>